<sequence length="309" mass="34226">MSKKKSGYLFLRLAFQVEGLRGPYRAIFLELCSYADASGFCFPTMKRIAQRTHYSIKTVDRAISELEDLGLIRRKRRSANGNRRGYDFAIALPIGLLVSKGRQGVSQNTDAESGRNYPSKLSKELAGTGQADVQNLIWKELSPFIDPQSHKSMFSLFPVIEFLLGKPDEEAVQMVRRLPLVTKRLKHRLQASHEKLTSWEPLIELLSHSNGTSDKASGTESQSATCPICEALSVCMVESGAPEMRARTLVERLNAHELSDKIEITSDVAARIATLQTGHGSALNRLATGQNKPVVLVQNGSTIARYVPR</sequence>
<dbReference type="AlphaFoldDB" id="A0A069E244"/>
<evidence type="ECO:0008006" key="3">
    <source>
        <dbReference type="Google" id="ProtNLM"/>
    </source>
</evidence>
<evidence type="ECO:0000313" key="2">
    <source>
        <dbReference type="Proteomes" id="UP000027446"/>
    </source>
</evidence>
<name>A0A069E244_9PROT</name>
<dbReference type="InterPro" id="IPR036388">
    <property type="entry name" value="WH-like_DNA-bd_sf"/>
</dbReference>
<dbReference type="Pfam" id="PF13730">
    <property type="entry name" value="HTH_36"/>
    <property type="match status" value="1"/>
</dbReference>
<accession>A0A069E244</accession>
<keyword evidence="2" id="KW-1185">Reference proteome</keyword>
<comment type="caution">
    <text evidence="1">The sequence shown here is derived from an EMBL/GenBank/DDBJ whole genome shotgun (WGS) entry which is preliminary data.</text>
</comment>
<dbReference type="STRING" id="1280949.HAD_12989"/>
<dbReference type="SUPFAM" id="SSF46785">
    <property type="entry name" value="Winged helix' DNA-binding domain"/>
    <property type="match status" value="1"/>
</dbReference>
<dbReference type="Gene3D" id="1.10.10.10">
    <property type="entry name" value="Winged helix-like DNA-binding domain superfamily/Winged helix DNA-binding domain"/>
    <property type="match status" value="1"/>
</dbReference>
<dbReference type="PATRIC" id="fig|1280949.3.peg.2647"/>
<organism evidence="1 2">
    <name type="scientific">Hyphomonas adhaerens MHS-3</name>
    <dbReference type="NCBI Taxonomy" id="1280949"/>
    <lineage>
        <taxon>Bacteria</taxon>
        <taxon>Pseudomonadati</taxon>
        <taxon>Pseudomonadota</taxon>
        <taxon>Alphaproteobacteria</taxon>
        <taxon>Hyphomonadales</taxon>
        <taxon>Hyphomonadaceae</taxon>
        <taxon>Hyphomonas</taxon>
    </lineage>
</organism>
<dbReference type="Proteomes" id="UP000027446">
    <property type="component" value="Unassembled WGS sequence"/>
</dbReference>
<evidence type="ECO:0000313" key="1">
    <source>
        <dbReference type="EMBL" id="KCZ83520.1"/>
    </source>
</evidence>
<dbReference type="InterPro" id="IPR036390">
    <property type="entry name" value="WH_DNA-bd_sf"/>
</dbReference>
<dbReference type="EMBL" id="ARYH01000002">
    <property type="protein sequence ID" value="KCZ83520.1"/>
    <property type="molecule type" value="Genomic_DNA"/>
</dbReference>
<dbReference type="OrthoDB" id="8076130at2"/>
<dbReference type="RefSeq" id="WP_051596291.1">
    <property type="nucleotide sequence ID" value="NZ_ARYH01000002.1"/>
</dbReference>
<gene>
    <name evidence="1" type="ORF">HAD_12989</name>
</gene>
<reference evidence="1 2" key="1">
    <citation type="journal article" date="2014" name="Antonie Van Leeuwenhoek">
        <title>Hyphomonas beringensis sp. nov. and Hyphomonas chukchiensis sp. nov., isolated from surface seawater of the Bering Sea and Chukchi Sea.</title>
        <authorList>
            <person name="Li C."/>
            <person name="Lai Q."/>
            <person name="Li G."/>
            <person name="Dong C."/>
            <person name="Wang J."/>
            <person name="Liao Y."/>
            <person name="Shao Z."/>
        </authorList>
    </citation>
    <scope>NUCLEOTIDE SEQUENCE [LARGE SCALE GENOMIC DNA]</scope>
    <source>
        <strain evidence="1 2">MHS-3</strain>
    </source>
</reference>
<protein>
    <recommendedName>
        <fullName evidence="3">Helix-turn-helix domain-containing protein</fullName>
    </recommendedName>
</protein>
<proteinExistence type="predicted"/>